<gene>
    <name evidence="1" type="ORF">LVY72_05295</name>
</gene>
<reference evidence="1" key="1">
    <citation type="submission" date="2022-01" db="EMBL/GenBank/DDBJ databases">
        <authorList>
            <person name="Jo J.-H."/>
            <person name="Im W.-T."/>
        </authorList>
    </citation>
    <scope>NUCLEOTIDE SEQUENCE</scope>
    <source>
        <strain evidence="1">I2-34</strain>
    </source>
</reference>
<accession>A0ABS9L3Z0</accession>
<proteinExistence type="predicted"/>
<sequence length="73" mass="8037">MTIDSQSMPDVLPSCEHCRTVTWAGMPACECEFGRRSVDEQATASLSRQLAPDTEIEAPMFRTPSAFQAISRS</sequence>
<dbReference type="EMBL" id="JAKLTQ010000002">
    <property type="protein sequence ID" value="MCG2621328.1"/>
    <property type="molecule type" value="Genomic_DNA"/>
</dbReference>
<evidence type="ECO:0000313" key="1">
    <source>
        <dbReference type="EMBL" id="MCG2621328.1"/>
    </source>
</evidence>
<dbReference type="Proteomes" id="UP001165368">
    <property type="component" value="Unassembled WGS sequence"/>
</dbReference>
<comment type="caution">
    <text evidence="1">The sequence shown here is derived from an EMBL/GenBank/DDBJ whole genome shotgun (WGS) entry which is preliminary data.</text>
</comment>
<protein>
    <submittedName>
        <fullName evidence="1">Uncharacterized protein</fullName>
    </submittedName>
</protein>
<name>A0ABS9L3Z0_9MICC</name>
<organism evidence="1 2">
    <name type="scientific">Arthrobacter hankyongi</name>
    <dbReference type="NCBI Taxonomy" id="2904801"/>
    <lineage>
        <taxon>Bacteria</taxon>
        <taxon>Bacillati</taxon>
        <taxon>Actinomycetota</taxon>
        <taxon>Actinomycetes</taxon>
        <taxon>Micrococcales</taxon>
        <taxon>Micrococcaceae</taxon>
        <taxon>Arthrobacter</taxon>
    </lineage>
</organism>
<dbReference type="RefSeq" id="WP_237818432.1">
    <property type="nucleotide sequence ID" value="NZ_JAKLTQ010000002.1"/>
</dbReference>
<keyword evidence="2" id="KW-1185">Reference proteome</keyword>
<evidence type="ECO:0000313" key="2">
    <source>
        <dbReference type="Proteomes" id="UP001165368"/>
    </source>
</evidence>